<evidence type="ECO:0000256" key="1">
    <source>
        <dbReference type="SAM" id="Phobius"/>
    </source>
</evidence>
<dbReference type="InterPro" id="IPR036291">
    <property type="entry name" value="NAD(P)-bd_dom_sf"/>
</dbReference>
<keyword evidence="1" id="KW-0812">Transmembrane</keyword>
<feature type="transmembrane region" description="Helical" evidence="1">
    <location>
        <begin position="12"/>
        <end position="31"/>
    </location>
</feature>
<dbReference type="SUPFAM" id="SSF51735">
    <property type="entry name" value="NAD(P)-binding Rossmann-fold domains"/>
    <property type="match status" value="1"/>
</dbReference>
<dbReference type="Proteomes" id="UP000069205">
    <property type="component" value="Chromosome"/>
</dbReference>
<name>A0A0K2GEB5_NITMO</name>
<evidence type="ECO:0000313" key="3">
    <source>
        <dbReference type="EMBL" id="ALA59305.1"/>
    </source>
</evidence>
<evidence type="ECO:0000313" key="4">
    <source>
        <dbReference type="Proteomes" id="UP000069205"/>
    </source>
</evidence>
<dbReference type="EMBL" id="CP011801">
    <property type="protein sequence ID" value="ALA59305.1"/>
    <property type="molecule type" value="Genomic_DNA"/>
</dbReference>
<dbReference type="InterPro" id="IPR050177">
    <property type="entry name" value="Lipid_A_modif_metabolic_enz"/>
</dbReference>
<reference evidence="3 4" key="1">
    <citation type="journal article" date="2015" name="Proc. Natl. Acad. Sci. U.S.A.">
        <title>Expanded metabolic versatility of ubiquitous nitrite-oxidizing bacteria from the genus Nitrospira.</title>
        <authorList>
            <person name="Koch H."/>
            <person name="Lucker S."/>
            <person name="Albertsen M."/>
            <person name="Kitzinger K."/>
            <person name="Herbold C."/>
            <person name="Spieck E."/>
            <person name="Nielsen P.H."/>
            <person name="Wagner M."/>
            <person name="Daims H."/>
        </authorList>
    </citation>
    <scope>NUCLEOTIDE SEQUENCE [LARGE SCALE GENOMIC DNA]</scope>
    <source>
        <strain evidence="3 4">NSP M-1</strain>
    </source>
</reference>
<feature type="domain" description="NAD-dependent epimerase/dehydratase" evidence="2">
    <location>
        <begin position="13"/>
        <end position="237"/>
    </location>
</feature>
<dbReference type="PATRIC" id="fig|42253.5.peg.2867"/>
<keyword evidence="4" id="KW-1185">Reference proteome</keyword>
<organism evidence="3 4">
    <name type="scientific">Nitrospira moscoviensis</name>
    <dbReference type="NCBI Taxonomy" id="42253"/>
    <lineage>
        <taxon>Bacteria</taxon>
        <taxon>Pseudomonadati</taxon>
        <taxon>Nitrospirota</taxon>
        <taxon>Nitrospiria</taxon>
        <taxon>Nitrospirales</taxon>
        <taxon>Nitrospiraceae</taxon>
        <taxon>Nitrospira</taxon>
    </lineage>
</organism>
<dbReference type="PANTHER" id="PTHR43245">
    <property type="entry name" value="BIFUNCTIONAL POLYMYXIN RESISTANCE PROTEIN ARNA"/>
    <property type="match status" value="1"/>
</dbReference>
<dbReference type="AlphaFoldDB" id="A0A0K2GEB5"/>
<sequence length="370" mass="42215">MERENRDSRRGVILVTGSSGLIGTSLIFRLTEQFSVIGFDRQAAVPHPPPNVDGVSVDLTCEESVGQALTYVRERYGETLASVVHLAAYYDFSGKPSPKYDDITVKGTARLLKGLKAFQVKQFTFSSTMLVHAPCQPGQRINEKWPLEPTWAYPESKVKTENLILAERGSTPVVLVRIAGVYTDRCRSIPLAHQIQRIYERKFVSHVFPGHIAHGQAFLHLDDLVDMFVRLVHHRQQLPPTLPLLVGEAEVLSYDELQHQFGRLIHSEEWQTWEIPKTLARGVAWLQDALPFGGRPFIKPWMIDHADDHYALDITQARTLLDWEPKRALRNRLPLMIRALKADPLAWYREHKLEPPSWSTQAPQSRIGEW</sequence>
<gene>
    <name evidence="3" type="ORF">NITMOv2_2899</name>
</gene>
<protein>
    <submittedName>
        <fullName evidence="3">Vitamin K epoxide reductase</fullName>
    </submittedName>
</protein>
<dbReference type="KEGG" id="nmv:NITMOv2_2899"/>
<dbReference type="InterPro" id="IPR001509">
    <property type="entry name" value="Epimerase_deHydtase"/>
</dbReference>
<evidence type="ECO:0000259" key="2">
    <source>
        <dbReference type="Pfam" id="PF01370"/>
    </source>
</evidence>
<proteinExistence type="predicted"/>
<accession>A0A0K2GEB5</accession>
<dbReference type="Pfam" id="PF01370">
    <property type="entry name" value="Epimerase"/>
    <property type="match status" value="1"/>
</dbReference>
<dbReference type="Gene3D" id="3.40.50.720">
    <property type="entry name" value="NAD(P)-binding Rossmann-like Domain"/>
    <property type="match status" value="1"/>
</dbReference>
<dbReference type="PANTHER" id="PTHR43245:SF58">
    <property type="entry name" value="BLL5923 PROTEIN"/>
    <property type="match status" value="1"/>
</dbReference>
<dbReference type="STRING" id="42253.NITMOv2_2899"/>
<keyword evidence="1" id="KW-0472">Membrane</keyword>
<keyword evidence="1" id="KW-1133">Transmembrane helix</keyword>